<dbReference type="Proteomes" id="UP000305792">
    <property type="component" value="Unassembled WGS sequence"/>
</dbReference>
<evidence type="ECO:0000256" key="7">
    <source>
        <dbReference type="SAM" id="MobiDB-lite"/>
    </source>
</evidence>
<dbReference type="SUPFAM" id="SSF56112">
    <property type="entry name" value="Protein kinase-like (PK-like)"/>
    <property type="match status" value="1"/>
</dbReference>
<dbReference type="InterPro" id="IPR008271">
    <property type="entry name" value="Ser/Thr_kinase_AS"/>
</dbReference>
<dbReference type="GO" id="GO:0005524">
    <property type="term" value="F:ATP binding"/>
    <property type="evidence" value="ECO:0007669"/>
    <property type="project" value="UniProtKB-KW"/>
</dbReference>
<dbReference type="AlphaFoldDB" id="A0A4V4HMF7"/>
<dbReference type="EC" id="2.7.11.1" evidence="1"/>
<protein>
    <recommendedName>
        <fullName evidence="1">non-specific serine/threonine protein kinase</fullName>
        <ecNumber evidence="1">2.7.11.1</ecNumber>
    </recommendedName>
</protein>
<dbReference type="InterPro" id="IPR000719">
    <property type="entry name" value="Prot_kinase_dom"/>
</dbReference>
<comment type="caution">
    <text evidence="9">The sequence shown here is derived from an EMBL/GenBank/DDBJ whole genome shotgun (WGS) entry which is preliminary data.</text>
</comment>
<sequence>MNAGTVVGGRFRLDERLATGGMGAVWRGWDLRLERPVAVKVLRTDLEDEHRPVDRFTREATTLAKLTGTGYVEIHDFGETEVDGETVLFIAMELIANGSLGRRLDRCGTLSARETLKVLAEAAAALDKAHRLGVVHRDVKPANLLIDDDGHVRVVDFGISLLESGSRLTPSSAVFGTLDYIAPEQLRRGADVTGRADVYALGAVAYECLTGAPPFDGAEAAVKMHDVLWEDPPALPDAVDPETAAIVMRCLRKAPAERFDSAADLAAACLAALGEPGADLDTALTPPPERVQPEPAQPEPEAAATERAKRRRPWLLPIVLVVPVAVAGTVITRPWQYLPDAEAAGQNPTTAVEQTTEPDTTGPATTSPTIESTTSAAPEPQPGGDATRTEGSGDSAGSEDSGSTGDTDPDDEGPNLPGSGVHRARQAASGLCMTWGPEPGNEDRSVMVLGDCSDTEPDLNWVESGGAYEIEMRRSDWTPCLTVDEGGTEDGMLLGMDGCDGLDAQTWVLVPAGNAFQMRTEASDSLCLAVLKSSDADEGDALALQNCNASDAKQQWTIL</sequence>
<dbReference type="EMBL" id="STGX01000024">
    <property type="protein sequence ID" value="THV22046.1"/>
    <property type="molecule type" value="Genomic_DNA"/>
</dbReference>
<keyword evidence="4" id="KW-0547">Nucleotide-binding</keyword>
<keyword evidence="10" id="KW-1185">Reference proteome</keyword>
<evidence type="ECO:0000256" key="6">
    <source>
        <dbReference type="ARBA" id="ARBA00022840"/>
    </source>
</evidence>
<feature type="compositionally biased region" description="Pro residues" evidence="7">
    <location>
        <begin position="285"/>
        <end position="298"/>
    </location>
</feature>
<dbReference type="Pfam" id="PF00652">
    <property type="entry name" value="Ricin_B_lectin"/>
    <property type="match status" value="1"/>
</dbReference>
<keyword evidence="6" id="KW-0067">ATP-binding</keyword>
<feature type="region of interest" description="Disordered" evidence="7">
    <location>
        <begin position="344"/>
        <end position="425"/>
    </location>
</feature>
<dbReference type="PROSITE" id="PS00108">
    <property type="entry name" value="PROTEIN_KINASE_ST"/>
    <property type="match status" value="1"/>
</dbReference>
<feature type="compositionally biased region" description="Low complexity" evidence="7">
    <location>
        <begin position="389"/>
        <end position="406"/>
    </location>
</feature>
<dbReference type="CDD" id="cd14014">
    <property type="entry name" value="STKc_PknB_like"/>
    <property type="match status" value="1"/>
</dbReference>
<feature type="compositionally biased region" description="Low complexity" evidence="7">
    <location>
        <begin position="355"/>
        <end position="366"/>
    </location>
</feature>
<dbReference type="CDD" id="cd00161">
    <property type="entry name" value="beta-trefoil_Ricin-like"/>
    <property type="match status" value="1"/>
</dbReference>
<feature type="compositionally biased region" description="Polar residues" evidence="7">
    <location>
        <begin position="367"/>
        <end position="376"/>
    </location>
</feature>
<dbReference type="SMART" id="SM00458">
    <property type="entry name" value="RICIN"/>
    <property type="match status" value="1"/>
</dbReference>
<dbReference type="InterPro" id="IPR035992">
    <property type="entry name" value="Ricin_B-like_lectins"/>
</dbReference>
<dbReference type="RefSeq" id="WP_136532239.1">
    <property type="nucleotide sequence ID" value="NZ_STGX01000024.1"/>
</dbReference>
<evidence type="ECO:0000256" key="3">
    <source>
        <dbReference type="ARBA" id="ARBA00022679"/>
    </source>
</evidence>
<dbReference type="Gene3D" id="3.30.200.20">
    <property type="entry name" value="Phosphorylase Kinase, domain 1"/>
    <property type="match status" value="1"/>
</dbReference>
<dbReference type="PROSITE" id="PS50011">
    <property type="entry name" value="PROTEIN_KINASE_DOM"/>
    <property type="match status" value="1"/>
</dbReference>
<evidence type="ECO:0000259" key="8">
    <source>
        <dbReference type="PROSITE" id="PS50011"/>
    </source>
</evidence>
<organism evidence="9 10">
    <name type="scientific">Glycomyces paridis</name>
    <dbReference type="NCBI Taxonomy" id="2126555"/>
    <lineage>
        <taxon>Bacteria</taxon>
        <taxon>Bacillati</taxon>
        <taxon>Actinomycetota</taxon>
        <taxon>Actinomycetes</taxon>
        <taxon>Glycomycetales</taxon>
        <taxon>Glycomycetaceae</taxon>
        <taxon>Glycomyces</taxon>
    </lineage>
</organism>
<evidence type="ECO:0000256" key="4">
    <source>
        <dbReference type="ARBA" id="ARBA00022741"/>
    </source>
</evidence>
<evidence type="ECO:0000256" key="1">
    <source>
        <dbReference type="ARBA" id="ARBA00012513"/>
    </source>
</evidence>
<dbReference type="InterPro" id="IPR000772">
    <property type="entry name" value="Ricin_B_lectin"/>
</dbReference>
<keyword evidence="2 9" id="KW-0723">Serine/threonine-protein kinase</keyword>
<feature type="domain" description="Protein kinase" evidence="8">
    <location>
        <begin position="11"/>
        <end position="270"/>
    </location>
</feature>
<reference evidence="9 10" key="1">
    <citation type="journal article" date="2018" name="Int. J. Syst. Evol. Microbiol.">
        <title>Glycomyces paridis sp. nov., isolated from the medicinal plant Paris polyphylla.</title>
        <authorList>
            <person name="Fang X.M."/>
            <person name="Bai J.L."/>
            <person name="Su J."/>
            <person name="Zhao L.L."/>
            <person name="Liu H.Y."/>
            <person name="Ma B.P."/>
            <person name="Zhang Y.Q."/>
            <person name="Yu L.Y."/>
        </authorList>
    </citation>
    <scope>NUCLEOTIDE SEQUENCE [LARGE SCALE GENOMIC DNA]</scope>
    <source>
        <strain evidence="9 10">CPCC 204357</strain>
    </source>
</reference>
<evidence type="ECO:0000256" key="5">
    <source>
        <dbReference type="ARBA" id="ARBA00022777"/>
    </source>
</evidence>
<gene>
    <name evidence="9" type="ORF">E9998_23790</name>
</gene>
<dbReference type="SMART" id="SM00220">
    <property type="entry name" value="S_TKc"/>
    <property type="match status" value="1"/>
</dbReference>
<accession>A0A4V4HMF7</accession>
<dbReference type="PROSITE" id="PS50231">
    <property type="entry name" value="RICIN_B_LECTIN"/>
    <property type="match status" value="1"/>
</dbReference>
<evidence type="ECO:0000256" key="2">
    <source>
        <dbReference type="ARBA" id="ARBA00022527"/>
    </source>
</evidence>
<dbReference type="PANTHER" id="PTHR43289">
    <property type="entry name" value="MITOGEN-ACTIVATED PROTEIN KINASE KINASE KINASE 20-RELATED"/>
    <property type="match status" value="1"/>
</dbReference>
<dbReference type="SUPFAM" id="SSF50370">
    <property type="entry name" value="Ricin B-like lectins"/>
    <property type="match status" value="1"/>
</dbReference>
<dbReference type="GO" id="GO:0004674">
    <property type="term" value="F:protein serine/threonine kinase activity"/>
    <property type="evidence" value="ECO:0007669"/>
    <property type="project" value="UniProtKB-KW"/>
</dbReference>
<keyword evidence="3" id="KW-0808">Transferase</keyword>
<dbReference type="Gene3D" id="1.10.510.10">
    <property type="entry name" value="Transferase(Phosphotransferase) domain 1"/>
    <property type="match status" value="1"/>
</dbReference>
<dbReference type="InterPro" id="IPR011009">
    <property type="entry name" value="Kinase-like_dom_sf"/>
</dbReference>
<evidence type="ECO:0000313" key="9">
    <source>
        <dbReference type="EMBL" id="THV22046.1"/>
    </source>
</evidence>
<dbReference type="Pfam" id="PF00069">
    <property type="entry name" value="Pkinase"/>
    <property type="match status" value="1"/>
</dbReference>
<proteinExistence type="predicted"/>
<dbReference type="PANTHER" id="PTHR43289:SF6">
    <property type="entry name" value="SERINE_THREONINE-PROTEIN KINASE NEKL-3"/>
    <property type="match status" value="1"/>
</dbReference>
<keyword evidence="5 9" id="KW-0418">Kinase</keyword>
<evidence type="ECO:0000313" key="10">
    <source>
        <dbReference type="Proteomes" id="UP000305792"/>
    </source>
</evidence>
<dbReference type="Gene3D" id="2.80.10.50">
    <property type="match status" value="1"/>
</dbReference>
<dbReference type="OrthoDB" id="9762169at2"/>
<feature type="region of interest" description="Disordered" evidence="7">
    <location>
        <begin position="279"/>
        <end position="308"/>
    </location>
</feature>
<name>A0A4V4HMF7_9ACTN</name>